<sequence length="87" mass="9335">MTKGHLPTPGAVTVYATGWCPFCTRLRQNLDDLGMDYDLIDIDTDTQAAAFVEHVNGGNRTVPTVLFADGGTLTNPIAEAVQARATR</sequence>
<evidence type="ECO:0000313" key="2">
    <source>
        <dbReference type="EMBL" id="GAB78287.1"/>
    </source>
</evidence>
<dbReference type="STRING" id="100225.SAMN05421595_0804"/>
<dbReference type="Gene3D" id="3.40.30.10">
    <property type="entry name" value="Glutaredoxin"/>
    <property type="match status" value="1"/>
</dbReference>
<reference evidence="2 3" key="1">
    <citation type="submission" date="2012-08" db="EMBL/GenBank/DDBJ databases">
        <title>Whole genome shotgun sequence of Austwickia chelonae NBRC 105200.</title>
        <authorList>
            <person name="Yoshida I."/>
            <person name="Hosoyama A."/>
            <person name="Tsuchikane K."/>
            <person name="Katsumata H."/>
            <person name="Ando Y."/>
            <person name="Ohji S."/>
            <person name="Hamada M."/>
            <person name="Tamura T."/>
            <person name="Yamazoe A."/>
            <person name="Yamazaki S."/>
            <person name="Fujita N."/>
        </authorList>
    </citation>
    <scope>NUCLEOTIDE SEQUENCE [LARGE SCALE GENOMIC DNA]</scope>
    <source>
        <strain evidence="2 3">NBRC 105200</strain>
    </source>
</reference>
<dbReference type="GO" id="GO:0045454">
    <property type="term" value="P:cell redox homeostasis"/>
    <property type="evidence" value="ECO:0007669"/>
    <property type="project" value="TreeGrafter"/>
</dbReference>
<protein>
    <recommendedName>
        <fullName evidence="1">Glutaredoxin domain-containing protein</fullName>
    </recommendedName>
</protein>
<keyword evidence="3" id="KW-1185">Reference proteome</keyword>
<feature type="domain" description="Glutaredoxin" evidence="1">
    <location>
        <begin position="12"/>
        <end position="67"/>
    </location>
</feature>
<proteinExistence type="predicted"/>
<accession>K6W8Y2</accession>
<dbReference type="EMBL" id="BAGZ01000008">
    <property type="protein sequence ID" value="GAB78287.1"/>
    <property type="molecule type" value="Genomic_DNA"/>
</dbReference>
<dbReference type="Pfam" id="PF00462">
    <property type="entry name" value="Glutaredoxin"/>
    <property type="match status" value="1"/>
</dbReference>
<gene>
    <name evidence="2" type="ORF">AUCHE_08_05330</name>
</gene>
<dbReference type="NCBIfam" id="TIGR02200">
    <property type="entry name" value="GlrX_actino"/>
    <property type="match status" value="1"/>
</dbReference>
<evidence type="ECO:0000259" key="1">
    <source>
        <dbReference type="Pfam" id="PF00462"/>
    </source>
</evidence>
<dbReference type="InterPro" id="IPR036249">
    <property type="entry name" value="Thioredoxin-like_sf"/>
</dbReference>
<dbReference type="InterPro" id="IPR051548">
    <property type="entry name" value="Grx-like_ET"/>
</dbReference>
<dbReference type="AlphaFoldDB" id="K6W8Y2"/>
<organism evidence="2 3">
    <name type="scientific">Austwickia chelonae NBRC 105200</name>
    <dbReference type="NCBI Taxonomy" id="1184607"/>
    <lineage>
        <taxon>Bacteria</taxon>
        <taxon>Bacillati</taxon>
        <taxon>Actinomycetota</taxon>
        <taxon>Actinomycetes</taxon>
        <taxon>Micrococcales</taxon>
        <taxon>Dermatophilaceae</taxon>
        <taxon>Austwickia</taxon>
    </lineage>
</organism>
<comment type="caution">
    <text evidence="2">The sequence shown here is derived from an EMBL/GenBank/DDBJ whole genome shotgun (WGS) entry which is preliminary data.</text>
</comment>
<dbReference type="InterPro" id="IPR011915">
    <property type="entry name" value="GlrX_actino"/>
</dbReference>
<evidence type="ECO:0000313" key="3">
    <source>
        <dbReference type="Proteomes" id="UP000008495"/>
    </source>
</evidence>
<dbReference type="GO" id="GO:0009055">
    <property type="term" value="F:electron transfer activity"/>
    <property type="evidence" value="ECO:0007669"/>
    <property type="project" value="TreeGrafter"/>
</dbReference>
<dbReference type="SUPFAM" id="SSF52833">
    <property type="entry name" value="Thioredoxin-like"/>
    <property type="match status" value="1"/>
</dbReference>
<dbReference type="RefSeq" id="WP_006503042.1">
    <property type="nucleotide sequence ID" value="NZ_BAGZ01000008.1"/>
</dbReference>
<dbReference type="CDD" id="cd02976">
    <property type="entry name" value="NrdH"/>
    <property type="match status" value="1"/>
</dbReference>
<name>K6W8Y2_9MICO</name>
<dbReference type="eggNOG" id="COG0695">
    <property type="taxonomic scope" value="Bacteria"/>
</dbReference>
<dbReference type="PANTHER" id="PTHR34386">
    <property type="entry name" value="GLUTAREDOXIN"/>
    <property type="match status" value="1"/>
</dbReference>
<dbReference type="InterPro" id="IPR002109">
    <property type="entry name" value="Glutaredoxin"/>
</dbReference>
<dbReference type="PROSITE" id="PS51354">
    <property type="entry name" value="GLUTAREDOXIN_2"/>
    <property type="match status" value="1"/>
</dbReference>
<dbReference type="PANTHER" id="PTHR34386:SF1">
    <property type="entry name" value="GLUTAREDOXIN-LIKE PROTEIN NRDH"/>
    <property type="match status" value="1"/>
</dbReference>
<dbReference type="OrthoDB" id="8991911at2"/>
<dbReference type="Proteomes" id="UP000008495">
    <property type="component" value="Unassembled WGS sequence"/>
</dbReference>